<evidence type="ECO:0000313" key="2">
    <source>
        <dbReference type="EnsemblPlants" id="PAC:32964166.CDS.1"/>
    </source>
</evidence>
<keyword evidence="3" id="KW-1185">Reference proteome</keyword>
<accession>A0A2K1K870</accession>
<dbReference type="EMBL" id="ABEU02000008">
    <property type="protein sequence ID" value="PNR49975.1"/>
    <property type="molecule type" value="Genomic_DNA"/>
</dbReference>
<reference evidence="1 3" key="1">
    <citation type="journal article" date="2008" name="Science">
        <title>The Physcomitrella genome reveals evolutionary insights into the conquest of land by plants.</title>
        <authorList>
            <person name="Rensing S."/>
            <person name="Lang D."/>
            <person name="Zimmer A."/>
            <person name="Terry A."/>
            <person name="Salamov A."/>
            <person name="Shapiro H."/>
            <person name="Nishiyama T."/>
            <person name="Perroud P.-F."/>
            <person name="Lindquist E."/>
            <person name="Kamisugi Y."/>
            <person name="Tanahashi T."/>
            <person name="Sakakibara K."/>
            <person name="Fujita T."/>
            <person name="Oishi K."/>
            <person name="Shin-I T."/>
            <person name="Kuroki Y."/>
            <person name="Toyoda A."/>
            <person name="Suzuki Y."/>
            <person name="Hashimoto A."/>
            <person name="Yamaguchi K."/>
            <person name="Sugano A."/>
            <person name="Kohara Y."/>
            <person name="Fujiyama A."/>
            <person name="Anterola A."/>
            <person name="Aoki S."/>
            <person name="Ashton N."/>
            <person name="Barbazuk W.B."/>
            <person name="Barker E."/>
            <person name="Bennetzen J."/>
            <person name="Bezanilla M."/>
            <person name="Blankenship R."/>
            <person name="Cho S.H."/>
            <person name="Dutcher S."/>
            <person name="Estelle M."/>
            <person name="Fawcett J.A."/>
            <person name="Gundlach H."/>
            <person name="Hanada K."/>
            <person name="Heyl A."/>
            <person name="Hicks K.A."/>
            <person name="Hugh J."/>
            <person name="Lohr M."/>
            <person name="Mayer K."/>
            <person name="Melkozernov A."/>
            <person name="Murata T."/>
            <person name="Nelson D."/>
            <person name="Pils B."/>
            <person name="Prigge M."/>
            <person name="Reiss B."/>
            <person name="Renner T."/>
            <person name="Rombauts S."/>
            <person name="Rushton P."/>
            <person name="Sanderfoot A."/>
            <person name="Schween G."/>
            <person name="Shiu S.-H."/>
            <person name="Stueber K."/>
            <person name="Theodoulou F.L."/>
            <person name="Tu H."/>
            <person name="Van de Peer Y."/>
            <person name="Verrier P.J."/>
            <person name="Waters E."/>
            <person name="Wood A."/>
            <person name="Yang L."/>
            <person name="Cove D."/>
            <person name="Cuming A."/>
            <person name="Hasebe M."/>
            <person name="Lucas S."/>
            <person name="Mishler D.B."/>
            <person name="Reski R."/>
            <person name="Grigoriev I."/>
            <person name="Quatrano R.S."/>
            <person name="Boore J.L."/>
        </authorList>
    </citation>
    <scope>NUCLEOTIDE SEQUENCE [LARGE SCALE GENOMIC DNA]</scope>
    <source>
        <strain evidence="2 3">cv. Gransden 2004</strain>
    </source>
</reference>
<organism evidence="1">
    <name type="scientific">Physcomitrium patens</name>
    <name type="common">Spreading-leaved earth moss</name>
    <name type="synonym">Physcomitrella patens</name>
    <dbReference type="NCBI Taxonomy" id="3218"/>
    <lineage>
        <taxon>Eukaryota</taxon>
        <taxon>Viridiplantae</taxon>
        <taxon>Streptophyta</taxon>
        <taxon>Embryophyta</taxon>
        <taxon>Bryophyta</taxon>
        <taxon>Bryophytina</taxon>
        <taxon>Bryopsida</taxon>
        <taxon>Funariidae</taxon>
        <taxon>Funariales</taxon>
        <taxon>Funariaceae</taxon>
        <taxon>Physcomitrium</taxon>
    </lineage>
</organism>
<name>A0A2K1K870_PHYPA</name>
<dbReference type="EnsemblPlants" id="Pp3c8_20920V3.2">
    <property type="protein sequence ID" value="PAC:32964167.CDS.1"/>
    <property type="gene ID" value="Pp3c8_20920"/>
</dbReference>
<dbReference type="Gramene" id="Pp3c8_20920V3.2">
    <property type="protein sequence ID" value="PAC:32964167.CDS.1"/>
    <property type="gene ID" value="Pp3c8_20920"/>
</dbReference>
<reference evidence="2" key="3">
    <citation type="submission" date="2020-12" db="UniProtKB">
        <authorList>
            <consortium name="EnsemblPlants"/>
        </authorList>
    </citation>
    <scope>IDENTIFICATION</scope>
</reference>
<dbReference type="Proteomes" id="UP000006727">
    <property type="component" value="Chromosome 8"/>
</dbReference>
<dbReference type="EnsemblPlants" id="Pp3c8_20920V3.1">
    <property type="protein sequence ID" value="PAC:32964166.CDS.1"/>
    <property type="gene ID" value="Pp3c8_20920"/>
</dbReference>
<proteinExistence type="predicted"/>
<dbReference type="AlphaFoldDB" id="A0A2K1K870"/>
<protein>
    <submittedName>
        <fullName evidence="1 2">Uncharacterized protein</fullName>
    </submittedName>
</protein>
<gene>
    <name evidence="1" type="ORF">PHYPA_011872</name>
</gene>
<dbReference type="InParanoid" id="A0A2K1K870"/>
<evidence type="ECO:0000313" key="3">
    <source>
        <dbReference type="Proteomes" id="UP000006727"/>
    </source>
</evidence>
<dbReference type="Gramene" id="Pp3c8_20920V3.1">
    <property type="protein sequence ID" value="PAC:32964166.CDS.1"/>
    <property type="gene ID" value="Pp3c8_20920"/>
</dbReference>
<sequence length="62" mass="6721">MYCVPGKTISVNISLASELVEHHSKPSKAVTYSNSTPGSAIEYNVLGSDRNGRCEEGLRIRP</sequence>
<reference evidence="1 3" key="2">
    <citation type="journal article" date="2018" name="Plant J.">
        <title>The Physcomitrella patens chromosome-scale assembly reveals moss genome structure and evolution.</title>
        <authorList>
            <person name="Lang D."/>
            <person name="Ullrich K.K."/>
            <person name="Murat F."/>
            <person name="Fuchs J."/>
            <person name="Jenkins J."/>
            <person name="Haas F.B."/>
            <person name="Piednoel M."/>
            <person name="Gundlach H."/>
            <person name="Van Bel M."/>
            <person name="Meyberg R."/>
            <person name="Vives C."/>
            <person name="Morata J."/>
            <person name="Symeonidi A."/>
            <person name="Hiss M."/>
            <person name="Muchero W."/>
            <person name="Kamisugi Y."/>
            <person name="Saleh O."/>
            <person name="Blanc G."/>
            <person name="Decker E.L."/>
            <person name="van Gessel N."/>
            <person name="Grimwood J."/>
            <person name="Hayes R.D."/>
            <person name="Graham S.W."/>
            <person name="Gunter L.E."/>
            <person name="McDaniel S.F."/>
            <person name="Hoernstein S.N.W."/>
            <person name="Larsson A."/>
            <person name="Li F.W."/>
            <person name="Perroud P.F."/>
            <person name="Phillips J."/>
            <person name="Ranjan P."/>
            <person name="Rokshar D.S."/>
            <person name="Rothfels C.J."/>
            <person name="Schneider L."/>
            <person name="Shu S."/>
            <person name="Stevenson D.W."/>
            <person name="Thummler F."/>
            <person name="Tillich M."/>
            <person name="Villarreal Aguilar J.C."/>
            <person name="Widiez T."/>
            <person name="Wong G.K."/>
            <person name="Wymore A."/>
            <person name="Zhang Y."/>
            <person name="Zimmer A.D."/>
            <person name="Quatrano R.S."/>
            <person name="Mayer K.F.X."/>
            <person name="Goodstein D."/>
            <person name="Casacuberta J.M."/>
            <person name="Vandepoele K."/>
            <person name="Reski R."/>
            <person name="Cuming A.C."/>
            <person name="Tuskan G.A."/>
            <person name="Maumus F."/>
            <person name="Salse J."/>
            <person name="Schmutz J."/>
            <person name="Rensing S.A."/>
        </authorList>
    </citation>
    <scope>NUCLEOTIDE SEQUENCE [LARGE SCALE GENOMIC DNA]</scope>
    <source>
        <strain evidence="2 3">cv. Gransden 2004</strain>
    </source>
</reference>
<evidence type="ECO:0000313" key="1">
    <source>
        <dbReference type="EMBL" id="PNR49975.1"/>
    </source>
</evidence>